<dbReference type="Gene3D" id="3.40.30.10">
    <property type="entry name" value="Glutaredoxin"/>
    <property type="match status" value="1"/>
</dbReference>
<dbReference type="PATRIC" id="fig|1449336.4.peg.867"/>
<comment type="caution">
    <text evidence="2">The sequence shown here is derived from an EMBL/GenBank/DDBJ whole genome shotgun (WGS) entry which is preliminary data.</text>
</comment>
<sequence length="152" mass="17958">MKNKKIFTFFSVITILLIVFFGIFILNNKTSFNYTLKTLSLTKINTNEFESLIKKKERRFIYVGRKTCPDCLNLISKTNKVMHSAKKYGEVYYYDTDYARDDLGFEKFTDKVGISFVPTIIELEDGEIKRQFSSEEINNYKKITNYIEEETQ</sequence>
<dbReference type="InterPro" id="IPR036249">
    <property type="entry name" value="Thioredoxin-like_sf"/>
</dbReference>
<evidence type="ECO:0000256" key="1">
    <source>
        <dbReference type="SAM" id="Phobius"/>
    </source>
</evidence>
<dbReference type="GeneID" id="89589924"/>
<evidence type="ECO:0000313" key="3">
    <source>
        <dbReference type="Proteomes" id="UP000051658"/>
    </source>
</evidence>
<name>A0A0R2I3T3_CARDV</name>
<keyword evidence="1" id="KW-1133">Transmembrane helix</keyword>
<dbReference type="CDD" id="cd02947">
    <property type="entry name" value="TRX_family"/>
    <property type="match status" value="1"/>
</dbReference>
<keyword evidence="1" id="KW-0812">Transmembrane</keyword>
<gene>
    <name evidence="2" type="ORF">IV74_GL000847</name>
</gene>
<dbReference type="SUPFAM" id="SSF52833">
    <property type="entry name" value="Thioredoxin-like"/>
    <property type="match status" value="1"/>
</dbReference>
<keyword evidence="1" id="KW-0472">Membrane</keyword>
<keyword evidence="3" id="KW-1185">Reference proteome</keyword>
<evidence type="ECO:0008006" key="4">
    <source>
        <dbReference type="Google" id="ProtNLM"/>
    </source>
</evidence>
<dbReference type="AlphaFoldDB" id="A0A0R2I3T3"/>
<dbReference type="Pfam" id="PF20207">
    <property type="entry name" value="DUF6568"/>
    <property type="match status" value="1"/>
</dbReference>
<feature type="transmembrane region" description="Helical" evidence="1">
    <location>
        <begin position="6"/>
        <end position="27"/>
    </location>
</feature>
<dbReference type="InterPro" id="IPR046698">
    <property type="entry name" value="PedC-like"/>
</dbReference>
<organism evidence="2 3">
    <name type="scientific">Carnobacterium divergens DSM 20623</name>
    <dbReference type="NCBI Taxonomy" id="1449336"/>
    <lineage>
        <taxon>Bacteria</taxon>
        <taxon>Bacillati</taxon>
        <taxon>Bacillota</taxon>
        <taxon>Bacilli</taxon>
        <taxon>Lactobacillales</taxon>
        <taxon>Carnobacteriaceae</taxon>
        <taxon>Carnobacterium</taxon>
    </lineage>
</organism>
<dbReference type="Proteomes" id="UP000051658">
    <property type="component" value="Unassembled WGS sequence"/>
</dbReference>
<protein>
    <recommendedName>
        <fullName evidence="4">Bacteriocin transport accessory protein</fullName>
    </recommendedName>
</protein>
<evidence type="ECO:0000313" key="2">
    <source>
        <dbReference type="EMBL" id="KRN56599.1"/>
    </source>
</evidence>
<dbReference type="RefSeq" id="WP_034573126.1">
    <property type="nucleotide sequence ID" value="NZ_JQBS01000024.1"/>
</dbReference>
<accession>A0A0R2I3T3</accession>
<reference evidence="2 3" key="1">
    <citation type="journal article" date="2015" name="Genome Announc.">
        <title>Expanding the biotechnology potential of lactobacilli through comparative genomics of 213 strains and associated genera.</title>
        <authorList>
            <person name="Sun Z."/>
            <person name="Harris H.M."/>
            <person name="McCann A."/>
            <person name="Guo C."/>
            <person name="Argimon S."/>
            <person name="Zhang W."/>
            <person name="Yang X."/>
            <person name="Jeffery I.B."/>
            <person name="Cooney J.C."/>
            <person name="Kagawa T.F."/>
            <person name="Liu W."/>
            <person name="Song Y."/>
            <person name="Salvetti E."/>
            <person name="Wrobel A."/>
            <person name="Rasinkangas P."/>
            <person name="Parkhill J."/>
            <person name="Rea M.C."/>
            <person name="O'Sullivan O."/>
            <person name="Ritari J."/>
            <person name="Douillard F.P."/>
            <person name="Paul Ross R."/>
            <person name="Yang R."/>
            <person name="Briner A.E."/>
            <person name="Felis G.E."/>
            <person name="de Vos W.M."/>
            <person name="Barrangou R."/>
            <person name="Klaenhammer T.R."/>
            <person name="Caufield P.W."/>
            <person name="Cui Y."/>
            <person name="Zhang H."/>
            <person name="O'Toole P.W."/>
        </authorList>
    </citation>
    <scope>NUCLEOTIDE SEQUENCE [LARGE SCALE GENOMIC DNA]</scope>
    <source>
        <strain evidence="2 3">DSM 20623</strain>
    </source>
</reference>
<proteinExistence type="predicted"/>
<dbReference type="EMBL" id="JQBS01000024">
    <property type="protein sequence ID" value="KRN56599.1"/>
    <property type="molecule type" value="Genomic_DNA"/>
</dbReference>